<evidence type="ECO:0000313" key="1">
    <source>
        <dbReference type="EMBL" id="GBM92858.1"/>
    </source>
</evidence>
<evidence type="ECO:0000313" key="2">
    <source>
        <dbReference type="Proteomes" id="UP000499080"/>
    </source>
</evidence>
<keyword evidence="2" id="KW-1185">Reference proteome</keyword>
<accession>A0A4Y2JTK8</accession>
<dbReference type="EMBL" id="BGPR01003825">
    <property type="protein sequence ID" value="GBM92858.1"/>
    <property type="molecule type" value="Genomic_DNA"/>
</dbReference>
<name>A0A4Y2JTK8_ARAVE</name>
<sequence>MLQEEDIAIDVTCNLLKGLNAPIKDCRSTIVNEILEEAKQPCLALNVDPSFKEVRKKKKIRLFDEKCEEMKALKFLNIKNSNLPYCK</sequence>
<dbReference type="Proteomes" id="UP000499080">
    <property type="component" value="Unassembled WGS sequence"/>
</dbReference>
<gene>
    <name evidence="1" type="ORF">AVEN_246784_1</name>
</gene>
<proteinExistence type="predicted"/>
<dbReference type="AlphaFoldDB" id="A0A4Y2JTK8"/>
<organism evidence="1 2">
    <name type="scientific">Araneus ventricosus</name>
    <name type="common">Orbweaver spider</name>
    <name type="synonym">Epeira ventricosa</name>
    <dbReference type="NCBI Taxonomy" id="182803"/>
    <lineage>
        <taxon>Eukaryota</taxon>
        <taxon>Metazoa</taxon>
        <taxon>Ecdysozoa</taxon>
        <taxon>Arthropoda</taxon>
        <taxon>Chelicerata</taxon>
        <taxon>Arachnida</taxon>
        <taxon>Araneae</taxon>
        <taxon>Araneomorphae</taxon>
        <taxon>Entelegynae</taxon>
        <taxon>Araneoidea</taxon>
        <taxon>Araneidae</taxon>
        <taxon>Araneus</taxon>
    </lineage>
</organism>
<comment type="caution">
    <text evidence="1">The sequence shown here is derived from an EMBL/GenBank/DDBJ whole genome shotgun (WGS) entry which is preliminary data.</text>
</comment>
<protein>
    <submittedName>
        <fullName evidence="1">Uncharacterized protein</fullName>
    </submittedName>
</protein>
<reference evidence="1 2" key="1">
    <citation type="journal article" date="2019" name="Sci. Rep.">
        <title>Orb-weaving spider Araneus ventricosus genome elucidates the spidroin gene catalogue.</title>
        <authorList>
            <person name="Kono N."/>
            <person name="Nakamura H."/>
            <person name="Ohtoshi R."/>
            <person name="Moran D.A.P."/>
            <person name="Shinohara A."/>
            <person name="Yoshida Y."/>
            <person name="Fujiwara M."/>
            <person name="Mori M."/>
            <person name="Tomita M."/>
            <person name="Arakawa K."/>
        </authorList>
    </citation>
    <scope>NUCLEOTIDE SEQUENCE [LARGE SCALE GENOMIC DNA]</scope>
</reference>